<evidence type="ECO:0000256" key="1">
    <source>
        <dbReference type="SAM" id="MobiDB-lite"/>
    </source>
</evidence>
<proteinExistence type="predicted"/>
<protein>
    <submittedName>
        <fullName evidence="2">Uncharacterized protein</fullName>
    </submittedName>
</protein>
<gene>
    <name evidence="2" type="ORF">CDAR_387701</name>
</gene>
<dbReference type="EMBL" id="BPLQ01014054">
    <property type="protein sequence ID" value="GIY76848.1"/>
    <property type="molecule type" value="Genomic_DNA"/>
</dbReference>
<keyword evidence="3" id="KW-1185">Reference proteome</keyword>
<name>A0AAV4W5H4_9ARAC</name>
<dbReference type="Proteomes" id="UP001054837">
    <property type="component" value="Unassembled WGS sequence"/>
</dbReference>
<evidence type="ECO:0000313" key="3">
    <source>
        <dbReference type="Proteomes" id="UP001054837"/>
    </source>
</evidence>
<dbReference type="AlphaFoldDB" id="A0AAV4W5H4"/>
<comment type="caution">
    <text evidence="2">The sequence shown here is derived from an EMBL/GenBank/DDBJ whole genome shotgun (WGS) entry which is preliminary data.</text>
</comment>
<feature type="region of interest" description="Disordered" evidence="1">
    <location>
        <begin position="84"/>
        <end position="117"/>
    </location>
</feature>
<accession>A0AAV4W5H4</accession>
<evidence type="ECO:0000313" key="2">
    <source>
        <dbReference type="EMBL" id="GIY76848.1"/>
    </source>
</evidence>
<reference evidence="2 3" key="1">
    <citation type="submission" date="2021-06" db="EMBL/GenBank/DDBJ databases">
        <title>Caerostris darwini draft genome.</title>
        <authorList>
            <person name="Kono N."/>
            <person name="Arakawa K."/>
        </authorList>
    </citation>
    <scope>NUCLEOTIDE SEQUENCE [LARGE SCALE GENOMIC DNA]</scope>
</reference>
<organism evidence="2 3">
    <name type="scientific">Caerostris darwini</name>
    <dbReference type="NCBI Taxonomy" id="1538125"/>
    <lineage>
        <taxon>Eukaryota</taxon>
        <taxon>Metazoa</taxon>
        <taxon>Ecdysozoa</taxon>
        <taxon>Arthropoda</taxon>
        <taxon>Chelicerata</taxon>
        <taxon>Arachnida</taxon>
        <taxon>Araneae</taxon>
        <taxon>Araneomorphae</taxon>
        <taxon>Entelegynae</taxon>
        <taxon>Araneoidea</taxon>
        <taxon>Araneidae</taxon>
        <taxon>Caerostris</taxon>
    </lineage>
</organism>
<sequence length="117" mass="12760">MLVSTFPNSPRFSIRTSFAHLKGSTEQPLAVTCILSSPTPERPLKPLCAPGGVALSSIHWGKQRSRNQISRTCLPTLAFQDFNATKGPTHKGRDPKVSLATLPRNVPTFLNPVKNPE</sequence>